<dbReference type="GO" id="GO:0022857">
    <property type="term" value="F:transmembrane transporter activity"/>
    <property type="evidence" value="ECO:0007669"/>
    <property type="project" value="TreeGrafter"/>
</dbReference>
<dbReference type="PANTHER" id="PTHR30572:SF18">
    <property type="entry name" value="ABC-TYPE MACROLIDE FAMILY EXPORT SYSTEM PERMEASE COMPONENT 2"/>
    <property type="match status" value="1"/>
</dbReference>
<feature type="transmembrane region" description="Helical" evidence="6">
    <location>
        <begin position="311"/>
        <end position="333"/>
    </location>
</feature>
<dbReference type="EMBL" id="CP047656">
    <property type="protein sequence ID" value="QHJ10060.1"/>
    <property type="molecule type" value="Genomic_DNA"/>
</dbReference>
<dbReference type="PANTHER" id="PTHR30572">
    <property type="entry name" value="MEMBRANE COMPONENT OF TRANSPORTER-RELATED"/>
    <property type="match status" value="1"/>
</dbReference>
<dbReference type="GO" id="GO:0005886">
    <property type="term" value="C:plasma membrane"/>
    <property type="evidence" value="ECO:0007669"/>
    <property type="project" value="UniProtKB-SubCell"/>
</dbReference>
<gene>
    <name evidence="9" type="ORF">FX988_00269</name>
</gene>
<comment type="subcellular location">
    <subcellularLocation>
        <location evidence="1">Cell membrane</location>
        <topology evidence="1">Multi-pass membrane protein</topology>
    </subcellularLocation>
</comment>
<accession>A0A857JFR6</accession>
<keyword evidence="9" id="KW-0547">Nucleotide-binding</keyword>
<dbReference type="Pfam" id="PF02687">
    <property type="entry name" value="FtsX"/>
    <property type="match status" value="1"/>
</dbReference>
<dbReference type="OrthoDB" id="8735006at2"/>
<keyword evidence="3 6" id="KW-0812">Transmembrane</keyword>
<dbReference type="KEGG" id="pmes:FX988_00269"/>
<evidence type="ECO:0000313" key="10">
    <source>
        <dbReference type="Proteomes" id="UP000464524"/>
    </source>
</evidence>
<reference evidence="9 10" key="1">
    <citation type="submission" date="2019-12" db="EMBL/GenBank/DDBJ databases">
        <title>Genome sequencing and assembly of endphytes of Porphyra tenera.</title>
        <authorList>
            <person name="Park J.M."/>
            <person name="Shin R."/>
            <person name="Jo S.H."/>
        </authorList>
    </citation>
    <scope>NUCLEOTIDE SEQUENCE [LARGE SCALE GENOMIC DNA]</scope>
    <source>
        <strain evidence="9 10">GPM4</strain>
    </source>
</reference>
<evidence type="ECO:0000259" key="7">
    <source>
        <dbReference type="Pfam" id="PF02687"/>
    </source>
</evidence>
<dbReference type="Proteomes" id="UP000464524">
    <property type="component" value="Chromosome"/>
</dbReference>
<name>A0A857JFR6_9ALTE</name>
<dbReference type="InterPro" id="IPR025857">
    <property type="entry name" value="MacB_PCD"/>
</dbReference>
<sequence>MFNYYIKLAFNSFKRNPILTGLMITAIALGIGASMTTITVNYLMSADPIPQKSSQLFHVQVDSWDPNHGFNDEPNTPPNQLTWTDATHLMSAKKAFRQTAMAKSGAIIQPNSPDINPFEASIRLAFKDFFPMFDVPFKYGNGWDQQADDDRQLVVVLSKEINDKVFAGENSVGNSIVIYGQSFRVIGVLEAWQPLPKFYDVNNGAFDEPEDLFMPFYLKQELELPNWGNTNCWKTPDGEGFTAFLQSECINFQMWVELKTPQDKQAYMSFLNNYVNDQKELGRFPRPLNNQLLNVMQWMDDQDVVADDAQIMMWLSFMFLVVCLLNTIGLQLAKFSAKSGEIGLRRAVGATKRDLFMQYTVETGAVGFAGGLFGLVLALLGLIGIRQLYGEVLNDLASLDLTMIALALVLSLLASICAGLYPTWRACNIAPASQLKSQ</sequence>
<keyword evidence="5 6" id="KW-0472">Membrane</keyword>
<keyword evidence="10" id="KW-1185">Reference proteome</keyword>
<dbReference type="GO" id="GO:0016787">
    <property type="term" value="F:hydrolase activity"/>
    <property type="evidence" value="ECO:0007669"/>
    <property type="project" value="UniProtKB-KW"/>
</dbReference>
<feature type="transmembrane region" description="Helical" evidence="6">
    <location>
        <begin position="401"/>
        <end position="421"/>
    </location>
</feature>
<keyword evidence="4 6" id="KW-1133">Transmembrane helix</keyword>
<evidence type="ECO:0000259" key="8">
    <source>
        <dbReference type="Pfam" id="PF12704"/>
    </source>
</evidence>
<organism evidence="9 10">
    <name type="scientific">Paraglaciecola mesophila</name>
    <dbReference type="NCBI Taxonomy" id="197222"/>
    <lineage>
        <taxon>Bacteria</taxon>
        <taxon>Pseudomonadati</taxon>
        <taxon>Pseudomonadota</taxon>
        <taxon>Gammaproteobacteria</taxon>
        <taxon>Alteromonadales</taxon>
        <taxon>Alteromonadaceae</taxon>
        <taxon>Paraglaciecola</taxon>
    </lineage>
</organism>
<dbReference type="EC" id="3.6.3.-" evidence="9"/>
<evidence type="ECO:0000256" key="4">
    <source>
        <dbReference type="ARBA" id="ARBA00022989"/>
    </source>
</evidence>
<dbReference type="RefSeq" id="WP_160177991.1">
    <property type="nucleotide sequence ID" value="NZ_CP047656.1"/>
</dbReference>
<feature type="domain" description="MacB-like periplasmic core" evidence="8">
    <location>
        <begin position="20"/>
        <end position="266"/>
    </location>
</feature>
<keyword evidence="9" id="KW-0378">Hydrolase</keyword>
<dbReference type="InterPro" id="IPR003838">
    <property type="entry name" value="ABC3_permease_C"/>
</dbReference>
<evidence type="ECO:0000256" key="2">
    <source>
        <dbReference type="ARBA" id="ARBA00022475"/>
    </source>
</evidence>
<proteinExistence type="predicted"/>
<feature type="domain" description="ABC3 transporter permease C-terminal" evidence="7">
    <location>
        <begin position="315"/>
        <end position="431"/>
    </location>
</feature>
<dbReference type="GO" id="GO:0005524">
    <property type="term" value="F:ATP binding"/>
    <property type="evidence" value="ECO:0007669"/>
    <property type="project" value="UniProtKB-KW"/>
</dbReference>
<evidence type="ECO:0000256" key="1">
    <source>
        <dbReference type="ARBA" id="ARBA00004651"/>
    </source>
</evidence>
<feature type="transmembrane region" description="Helical" evidence="6">
    <location>
        <begin position="365"/>
        <end position="389"/>
    </location>
</feature>
<evidence type="ECO:0000313" key="9">
    <source>
        <dbReference type="EMBL" id="QHJ10060.1"/>
    </source>
</evidence>
<feature type="transmembrane region" description="Helical" evidence="6">
    <location>
        <begin position="21"/>
        <end position="44"/>
    </location>
</feature>
<evidence type="ECO:0000256" key="5">
    <source>
        <dbReference type="ARBA" id="ARBA00023136"/>
    </source>
</evidence>
<dbReference type="AlphaFoldDB" id="A0A857JFR6"/>
<dbReference type="InterPro" id="IPR050250">
    <property type="entry name" value="Macrolide_Exporter_MacB"/>
</dbReference>
<dbReference type="Pfam" id="PF12704">
    <property type="entry name" value="MacB_PCD"/>
    <property type="match status" value="1"/>
</dbReference>
<evidence type="ECO:0000256" key="3">
    <source>
        <dbReference type="ARBA" id="ARBA00022692"/>
    </source>
</evidence>
<keyword evidence="2" id="KW-1003">Cell membrane</keyword>
<evidence type="ECO:0000256" key="6">
    <source>
        <dbReference type="SAM" id="Phobius"/>
    </source>
</evidence>
<keyword evidence="9" id="KW-0067">ATP-binding</keyword>
<protein>
    <submittedName>
        <fullName evidence="9">Macrolide export ATP-binding/permease protein MacB</fullName>
        <ecNumber evidence="9">3.6.3.-</ecNumber>
    </submittedName>
</protein>